<dbReference type="Gene3D" id="3.40.50.620">
    <property type="entry name" value="HUPs"/>
    <property type="match status" value="1"/>
</dbReference>
<evidence type="ECO:0000313" key="12">
    <source>
        <dbReference type="Proteomes" id="UP000052008"/>
    </source>
</evidence>
<dbReference type="Pfam" id="PF19269">
    <property type="entry name" value="Anticodon_2"/>
    <property type="match status" value="1"/>
</dbReference>
<feature type="binding site" evidence="8">
    <location>
        <position position="252"/>
    </location>
    <ligand>
        <name>ATP</name>
        <dbReference type="ChEBI" id="CHEBI:30616"/>
    </ligand>
</feature>
<evidence type="ECO:0000256" key="6">
    <source>
        <dbReference type="ARBA" id="ARBA00022917"/>
    </source>
</evidence>
<evidence type="ECO:0000259" key="9">
    <source>
        <dbReference type="Pfam" id="PF00749"/>
    </source>
</evidence>
<evidence type="ECO:0000256" key="4">
    <source>
        <dbReference type="ARBA" id="ARBA00022741"/>
    </source>
</evidence>
<dbReference type="GO" id="GO:0005524">
    <property type="term" value="F:ATP binding"/>
    <property type="evidence" value="ECO:0007669"/>
    <property type="project" value="UniProtKB-UniRule"/>
</dbReference>
<dbReference type="GO" id="GO:0000049">
    <property type="term" value="F:tRNA binding"/>
    <property type="evidence" value="ECO:0007669"/>
    <property type="project" value="InterPro"/>
</dbReference>
<comment type="caution">
    <text evidence="11">The sequence shown here is derived from an EMBL/GenBank/DDBJ whole genome shotgun (WGS) entry which is preliminary data.</text>
</comment>
<accession>A0A0S7WNK9</accession>
<feature type="short sequence motif" description="'KMSKS' region" evidence="8">
    <location>
        <begin position="249"/>
        <end position="253"/>
    </location>
</feature>
<evidence type="ECO:0000313" key="11">
    <source>
        <dbReference type="EMBL" id="KPJ51773.1"/>
    </source>
</evidence>
<keyword evidence="3 8" id="KW-0436">Ligase</keyword>
<dbReference type="PATRIC" id="fig|1703770.3.peg.1183"/>
<feature type="domain" description="Glutamyl/glutaminyl-tRNA synthetase class Ib catalytic" evidence="9">
    <location>
        <begin position="11"/>
        <end position="318"/>
    </location>
</feature>
<comment type="subunit">
    <text evidence="8">Monomer.</text>
</comment>
<dbReference type="EC" id="6.1.1.17" evidence="8"/>
<dbReference type="CDD" id="cd00808">
    <property type="entry name" value="GluRS_core"/>
    <property type="match status" value="1"/>
</dbReference>
<dbReference type="NCBIfam" id="TIGR00464">
    <property type="entry name" value="gltX_bact"/>
    <property type="match status" value="1"/>
</dbReference>
<reference evidence="11 12" key="1">
    <citation type="journal article" date="2015" name="Microbiome">
        <title>Genomic resolution of linkages in carbon, nitrogen, and sulfur cycling among widespread estuary sediment bacteria.</title>
        <authorList>
            <person name="Baker B.J."/>
            <person name="Lazar C.S."/>
            <person name="Teske A.P."/>
            <person name="Dick G.J."/>
        </authorList>
    </citation>
    <scope>NUCLEOTIDE SEQUENCE [LARGE SCALE GENOMIC DNA]</scope>
    <source>
        <strain evidence="11">DG_24</strain>
    </source>
</reference>
<dbReference type="Proteomes" id="UP000052008">
    <property type="component" value="Unassembled WGS sequence"/>
</dbReference>
<comment type="catalytic activity">
    <reaction evidence="8">
        <text>tRNA(Glu) + L-glutamate + ATP = L-glutamyl-tRNA(Glu) + AMP + diphosphate</text>
        <dbReference type="Rhea" id="RHEA:23540"/>
        <dbReference type="Rhea" id="RHEA-COMP:9663"/>
        <dbReference type="Rhea" id="RHEA-COMP:9680"/>
        <dbReference type="ChEBI" id="CHEBI:29985"/>
        <dbReference type="ChEBI" id="CHEBI:30616"/>
        <dbReference type="ChEBI" id="CHEBI:33019"/>
        <dbReference type="ChEBI" id="CHEBI:78442"/>
        <dbReference type="ChEBI" id="CHEBI:78520"/>
        <dbReference type="ChEBI" id="CHEBI:456215"/>
        <dbReference type="EC" id="6.1.1.17"/>
    </reaction>
</comment>
<dbReference type="GO" id="GO:0008270">
    <property type="term" value="F:zinc ion binding"/>
    <property type="evidence" value="ECO:0007669"/>
    <property type="project" value="InterPro"/>
</dbReference>
<evidence type="ECO:0000256" key="2">
    <source>
        <dbReference type="ARBA" id="ARBA00022490"/>
    </source>
</evidence>
<dbReference type="PROSITE" id="PS00178">
    <property type="entry name" value="AA_TRNA_LIGASE_I"/>
    <property type="match status" value="1"/>
</dbReference>
<evidence type="ECO:0000256" key="7">
    <source>
        <dbReference type="ARBA" id="ARBA00023146"/>
    </source>
</evidence>
<keyword evidence="5 8" id="KW-0067">ATP-binding</keyword>
<name>A0A0S7WNK9_UNCT6</name>
<feature type="short sequence motif" description="'HIGH' region" evidence="8">
    <location>
        <begin position="17"/>
        <end position="27"/>
    </location>
</feature>
<dbReference type="GO" id="GO:0004818">
    <property type="term" value="F:glutamate-tRNA ligase activity"/>
    <property type="evidence" value="ECO:0007669"/>
    <property type="project" value="UniProtKB-UniRule"/>
</dbReference>
<evidence type="ECO:0000256" key="5">
    <source>
        <dbReference type="ARBA" id="ARBA00022840"/>
    </source>
</evidence>
<gene>
    <name evidence="8" type="primary">gltX</name>
    <name evidence="11" type="ORF">AMJ39_09325</name>
</gene>
<dbReference type="InterPro" id="IPR004527">
    <property type="entry name" value="Glu-tRNA-ligase_bac/mito"/>
</dbReference>
<protein>
    <recommendedName>
        <fullName evidence="8">Glutamate--tRNA ligase</fullName>
        <ecNumber evidence="8">6.1.1.17</ecNumber>
    </recommendedName>
    <alternativeName>
        <fullName evidence="8">Glutamyl-tRNA synthetase</fullName>
        <shortName evidence="8">GluRS</shortName>
    </alternativeName>
</protein>
<dbReference type="InterPro" id="IPR000924">
    <property type="entry name" value="Glu/Gln-tRNA-synth"/>
</dbReference>
<keyword evidence="6 8" id="KW-0648">Protein biosynthesis</keyword>
<dbReference type="PANTHER" id="PTHR43311:SF2">
    <property type="entry name" value="GLUTAMATE--TRNA LIGASE, MITOCHONDRIAL-RELATED"/>
    <property type="match status" value="1"/>
</dbReference>
<dbReference type="HAMAP" id="MF_00022">
    <property type="entry name" value="Glu_tRNA_synth_type1"/>
    <property type="match status" value="1"/>
</dbReference>
<proteinExistence type="inferred from homology"/>
<dbReference type="EMBL" id="LIZS01000098">
    <property type="protein sequence ID" value="KPJ51773.1"/>
    <property type="molecule type" value="Genomic_DNA"/>
</dbReference>
<keyword evidence="2 8" id="KW-0963">Cytoplasm</keyword>
<evidence type="ECO:0000256" key="3">
    <source>
        <dbReference type="ARBA" id="ARBA00022598"/>
    </source>
</evidence>
<feature type="domain" description="Aminoacyl-tRNA synthetase class I anticodon-binding" evidence="10">
    <location>
        <begin position="331"/>
        <end position="479"/>
    </location>
</feature>
<dbReference type="SUPFAM" id="SSF52374">
    <property type="entry name" value="Nucleotidylyl transferase"/>
    <property type="match status" value="1"/>
</dbReference>
<comment type="subcellular location">
    <subcellularLocation>
        <location evidence="8">Cytoplasm</location>
    </subcellularLocation>
</comment>
<dbReference type="InterPro" id="IPR020058">
    <property type="entry name" value="Glu/Gln-tRNA-synth_Ib_cat-dom"/>
</dbReference>
<dbReference type="InterPro" id="IPR020751">
    <property type="entry name" value="aa-tRNA-synth_I_codon-bd_sub2"/>
</dbReference>
<comment type="similarity">
    <text evidence="1 8">Belongs to the class-I aminoacyl-tRNA synthetase family. Glutamate--tRNA ligase type 1 subfamily.</text>
</comment>
<dbReference type="PRINTS" id="PR00987">
    <property type="entry name" value="TRNASYNTHGLU"/>
</dbReference>
<dbReference type="InterPro" id="IPR014729">
    <property type="entry name" value="Rossmann-like_a/b/a_fold"/>
</dbReference>
<organism evidence="11 12">
    <name type="scientific">candidate division TA06 bacterium DG_24</name>
    <dbReference type="NCBI Taxonomy" id="1703770"/>
    <lineage>
        <taxon>Bacteria</taxon>
        <taxon>Bacteria division TA06</taxon>
    </lineage>
</organism>
<dbReference type="STRING" id="1703770.AMJ39_09325"/>
<dbReference type="AlphaFoldDB" id="A0A0S7WNK9"/>
<dbReference type="InterPro" id="IPR008925">
    <property type="entry name" value="aa_tRNA-synth_I_cd-bd_sf"/>
</dbReference>
<dbReference type="InterPro" id="IPR033910">
    <property type="entry name" value="GluRS_core"/>
</dbReference>
<dbReference type="Gene3D" id="1.10.8.70">
    <property type="entry name" value="Glutamate-tRNA synthetase, class I, anticodon-binding domain 1"/>
    <property type="match status" value="1"/>
</dbReference>
<evidence type="ECO:0000256" key="8">
    <source>
        <dbReference type="HAMAP-Rule" id="MF_00022"/>
    </source>
</evidence>
<comment type="caution">
    <text evidence="8">Lacks conserved residue(s) required for the propagation of feature annotation.</text>
</comment>
<dbReference type="Pfam" id="PF00749">
    <property type="entry name" value="tRNA-synt_1c"/>
    <property type="match status" value="1"/>
</dbReference>
<dbReference type="SUPFAM" id="SSF48163">
    <property type="entry name" value="An anticodon-binding domain of class I aminoacyl-tRNA synthetases"/>
    <property type="match status" value="1"/>
</dbReference>
<sequence length="495" mass="56513">MTPEKPQTTTVRVRIAPSPTGFLHVGTARTALFNWLFARHCGGRFILRIEDTDVERSSEEMVEVIREGLAWLGLDWDEGPYFQSERTDIYQEYASRLVSEGALYRCYCTPQELAAKKEKAMRERQDWKYDRTCRGCSTEELQRRDAEGQQYALRFYVPPGVTTYEDGVHGRMEVSNREIEDFVVVRSDGMPTYNFACVVDDHDMGITHVMRGADHLSNTFKQILLYQALEIEPPQFVHFPLLLGTDRAKISKRHGAVSMTEYRAMGFLPQAIVNFLALLCWNPGDEREIMALEEIVAAFTLDRVNRSAAIFDLQKLEWMNGQYINAMPDEELVDAVIPFWRDEGLIDDATAKERRDWLAKIVALLKERARRLTDFPDLARYFFVEDVEYDPDGVEKHFREEGVIERLERTREALCSLSEFSAEASETAVRSLAEEMGIKAAKLIHPIRLAVTGMLTGPGLFELLELVGQEKTLRRLTRAEKFATSALGGDAPGRS</sequence>
<dbReference type="InterPro" id="IPR049940">
    <property type="entry name" value="GluQ/Sye"/>
</dbReference>
<comment type="function">
    <text evidence="8">Catalyzes the attachment of glutamate to tRNA(Glu) in a two-step reaction: glutamate is first activated by ATP to form Glu-AMP and then transferred to the acceptor end of tRNA(Glu).</text>
</comment>
<dbReference type="PANTHER" id="PTHR43311">
    <property type="entry name" value="GLUTAMATE--TRNA LIGASE"/>
    <property type="match status" value="1"/>
</dbReference>
<dbReference type="InterPro" id="IPR020752">
    <property type="entry name" value="Glu-tRNA-synth_I_codon-bd_sub1"/>
</dbReference>
<dbReference type="Gene3D" id="1.10.10.350">
    <property type="match status" value="1"/>
</dbReference>
<dbReference type="GO" id="GO:0006424">
    <property type="term" value="P:glutamyl-tRNA aminoacylation"/>
    <property type="evidence" value="ECO:0007669"/>
    <property type="project" value="UniProtKB-UniRule"/>
</dbReference>
<dbReference type="FunFam" id="3.40.50.620:FF:000045">
    <property type="entry name" value="Glutamate--tRNA ligase, mitochondrial"/>
    <property type="match status" value="1"/>
</dbReference>
<keyword evidence="7 8" id="KW-0030">Aminoacyl-tRNA synthetase</keyword>
<dbReference type="InterPro" id="IPR045462">
    <property type="entry name" value="aa-tRNA-synth_I_cd-bd"/>
</dbReference>
<evidence type="ECO:0000259" key="10">
    <source>
        <dbReference type="Pfam" id="PF19269"/>
    </source>
</evidence>
<keyword evidence="4 8" id="KW-0547">Nucleotide-binding</keyword>
<evidence type="ECO:0000256" key="1">
    <source>
        <dbReference type="ARBA" id="ARBA00007894"/>
    </source>
</evidence>
<dbReference type="InterPro" id="IPR001412">
    <property type="entry name" value="aa-tRNA-synth_I_CS"/>
</dbReference>
<dbReference type="GO" id="GO:0005829">
    <property type="term" value="C:cytosol"/>
    <property type="evidence" value="ECO:0007669"/>
    <property type="project" value="TreeGrafter"/>
</dbReference>